<dbReference type="InterPro" id="IPR002078">
    <property type="entry name" value="Sigma_54_int"/>
</dbReference>
<dbReference type="OrthoDB" id="9804019at2"/>
<dbReference type="FunCoup" id="M1Z860">
    <property type="interactions" value="196"/>
</dbReference>
<dbReference type="CDD" id="cd00156">
    <property type="entry name" value="REC"/>
    <property type="match status" value="1"/>
</dbReference>
<feature type="modified residue" description="4-aspartylphosphate" evidence="16">
    <location>
        <position position="55"/>
    </location>
</feature>
<dbReference type="CDD" id="cd00009">
    <property type="entry name" value="AAA"/>
    <property type="match status" value="1"/>
</dbReference>
<dbReference type="SMART" id="SM00448">
    <property type="entry name" value="REC"/>
    <property type="match status" value="1"/>
</dbReference>
<dbReference type="RefSeq" id="WP_005005326.1">
    <property type="nucleotide sequence ID" value="NZ_HG422173.1"/>
</dbReference>
<dbReference type="HOGENOM" id="CLU_000445_0_6_0"/>
<keyword evidence="13" id="KW-0535">Nitrogen fixation</keyword>
<dbReference type="GO" id="GO:0005737">
    <property type="term" value="C:cytoplasm"/>
    <property type="evidence" value="ECO:0007669"/>
    <property type="project" value="UniProtKB-SubCell"/>
</dbReference>
<dbReference type="InterPro" id="IPR025662">
    <property type="entry name" value="Sigma_54_int_dom_ATP-bd_1"/>
</dbReference>
<keyword evidence="5 16" id="KW-0597">Phosphoprotein</keyword>
<evidence type="ECO:0000256" key="8">
    <source>
        <dbReference type="ARBA" id="ARBA00023012"/>
    </source>
</evidence>
<dbReference type="InterPro" id="IPR002197">
    <property type="entry name" value="HTH_Fis"/>
</dbReference>
<dbReference type="PROSITE" id="PS00676">
    <property type="entry name" value="SIGMA54_INTERACT_2"/>
    <property type="match status" value="1"/>
</dbReference>
<dbReference type="STRING" id="1266370.NITGR_10039"/>
<dbReference type="GO" id="GO:0005524">
    <property type="term" value="F:ATP binding"/>
    <property type="evidence" value="ECO:0007669"/>
    <property type="project" value="UniProtKB-KW"/>
</dbReference>
<evidence type="ECO:0000259" key="18">
    <source>
        <dbReference type="PROSITE" id="PS50045"/>
    </source>
</evidence>
<dbReference type="Pfam" id="PF00072">
    <property type="entry name" value="Response_reg"/>
    <property type="match status" value="1"/>
</dbReference>
<keyword evidence="12" id="KW-0804">Transcription</keyword>
<keyword evidence="21" id="KW-1185">Reference proteome</keyword>
<dbReference type="PANTHER" id="PTHR32071">
    <property type="entry name" value="TRANSCRIPTIONAL REGULATORY PROTEIN"/>
    <property type="match status" value="1"/>
</dbReference>
<dbReference type="Pfam" id="PF25601">
    <property type="entry name" value="AAA_lid_14"/>
    <property type="match status" value="1"/>
</dbReference>
<dbReference type="InParanoid" id="M1Z860"/>
<evidence type="ECO:0000256" key="7">
    <source>
        <dbReference type="ARBA" id="ARBA00022840"/>
    </source>
</evidence>
<dbReference type="SUPFAM" id="SSF52540">
    <property type="entry name" value="P-loop containing nucleoside triphosphate hydrolases"/>
    <property type="match status" value="1"/>
</dbReference>
<keyword evidence="9" id="KW-0805">Transcription regulation</keyword>
<evidence type="ECO:0000256" key="17">
    <source>
        <dbReference type="SAM" id="MobiDB-lite"/>
    </source>
</evidence>
<dbReference type="EMBL" id="CAQJ01000001">
    <property type="protein sequence ID" value="CCQ89182.1"/>
    <property type="molecule type" value="Genomic_DNA"/>
</dbReference>
<evidence type="ECO:0000313" key="20">
    <source>
        <dbReference type="EMBL" id="CCQ89182.1"/>
    </source>
</evidence>
<name>M1Z860_NITG3</name>
<evidence type="ECO:0000256" key="2">
    <source>
        <dbReference type="ARBA" id="ARBA00019059"/>
    </source>
</evidence>
<evidence type="ECO:0000256" key="4">
    <source>
        <dbReference type="ARBA" id="ARBA00022491"/>
    </source>
</evidence>
<comment type="subcellular location">
    <subcellularLocation>
        <location evidence="1">Cytoplasm</location>
    </subcellularLocation>
</comment>
<dbReference type="InterPro" id="IPR025944">
    <property type="entry name" value="Sigma_54_int_dom_CS"/>
</dbReference>
<dbReference type="SUPFAM" id="SSF52172">
    <property type="entry name" value="CheY-like"/>
    <property type="match status" value="1"/>
</dbReference>
<keyword evidence="7" id="KW-0067">ATP-binding</keyword>
<evidence type="ECO:0000256" key="15">
    <source>
        <dbReference type="ARBA" id="ARBA00031910"/>
    </source>
</evidence>
<evidence type="ECO:0000256" key="12">
    <source>
        <dbReference type="ARBA" id="ARBA00023163"/>
    </source>
</evidence>
<evidence type="ECO:0000256" key="16">
    <source>
        <dbReference type="PROSITE-ProRule" id="PRU00169"/>
    </source>
</evidence>
<dbReference type="Gene3D" id="3.40.50.300">
    <property type="entry name" value="P-loop containing nucleotide triphosphate hydrolases"/>
    <property type="match status" value="1"/>
</dbReference>
<feature type="domain" description="Sigma-54 factor interaction" evidence="18">
    <location>
        <begin position="144"/>
        <end position="373"/>
    </location>
</feature>
<evidence type="ECO:0000256" key="1">
    <source>
        <dbReference type="ARBA" id="ARBA00004496"/>
    </source>
</evidence>
<keyword evidence="4" id="KW-0678">Repressor</keyword>
<evidence type="ECO:0000256" key="6">
    <source>
        <dbReference type="ARBA" id="ARBA00022741"/>
    </source>
</evidence>
<gene>
    <name evidence="20" type="primary">glnG</name>
    <name evidence="20" type="ORF">NITGR_10039</name>
</gene>
<evidence type="ECO:0000256" key="5">
    <source>
        <dbReference type="ARBA" id="ARBA00022553"/>
    </source>
</evidence>
<reference evidence="20 21" key="1">
    <citation type="journal article" date="2013" name="Front. Microbiol.">
        <title>The genome of Nitrospina gracilis illuminates the metabolism and evolution of the major marine nitrite oxidizer.</title>
        <authorList>
            <person name="Luecker S."/>
            <person name="Nowka B."/>
            <person name="Rattei T."/>
            <person name="Spieck E."/>
            <person name="and Daims H."/>
        </authorList>
    </citation>
    <scope>NUCLEOTIDE SEQUENCE [LARGE SCALE GENOMIC DNA]</scope>
    <source>
        <strain evidence="20 21">3/211</strain>
    </source>
</reference>
<dbReference type="PROSITE" id="PS00688">
    <property type="entry name" value="SIGMA54_INTERACT_3"/>
    <property type="match status" value="1"/>
</dbReference>
<evidence type="ECO:0000256" key="11">
    <source>
        <dbReference type="ARBA" id="ARBA00023159"/>
    </source>
</evidence>
<dbReference type="Gene3D" id="1.10.10.60">
    <property type="entry name" value="Homeodomain-like"/>
    <property type="match status" value="1"/>
</dbReference>
<dbReference type="PANTHER" id="PTHR32071:SF95">
    <property type="entry name" value="DNA-BINDING TRANSCRIPTIONAL REGULATOR NTRC"/>
    <property type="match status" value="1"/>
</dbReference>
<evidence type="ECO:0000256" key="13">
    <source>
        <dbReference type="ARBA" id="ARBA00023231"/>
    </source>
</evidence>
<dbReference type="GO" id="GO:0043565">
    <property type="term" value="F:sequence-specific DNA binding"/>
    <property type="evidence" value="ECO:0007669"/>
    <property type="project" value="InterPro"/>
</dbReference>
<dbReference type="InterPro" id="IPR003593">
    <property type="entry name" value="AAA+_ATPase"/>
</dbReference>
<dbReference type="InterPro" id="IPR025943">
    <property type="entry name" value="Sigma_54_int_dom_ATP-bd_2"/>
</dbReference>
<feature type="compositionally biased region" description="Basic and acidic residues" evidence="17">
    <location>
        <begin position="468"/>
        <end position="480"/>
    </location>
</feature>
<keyword evidence="8" id="KW-0902">Two-component regulatory system</keyword>
<comment type="caution">
    <text evidence="20">The sequence shown here is derived from an EMBL/GenBank/DDBJ whole genome shotgun (WGS) entry which is preliminary data.</text>
</comment>
<dbReference type="Gene3D" id="1.10.8.60">
    <property type="match status" value="1"/>
</dbReference>
<dbReference type="AlphaFoldDB" id="M1Z860"/>
<dbReference type="PROSITE" id="PS00675">
    <property type="entry name" value="SIGMA54_INTERACT_1"/>
    <property type="match status" value="1"/>
</dbReference>
<dbReference type="PROSITE" id="PS50045">
    <property type="entry name" value="SIGMA54_INTERACT_4"/>
    <property type="match status" value="1"/>
</dbReference>
<dbReference type="Pfam" id="PF02954">
    <property type="entry name" value="HTH_8"/>
    <property type="match status" value="1"/>
</dbReference>
<evidence type="ECO:0000256" key="9">
    <source>
        <dbReference type="ARBA" id="ARBA00023015"/>
    </source>
</evidence>
<dbReference type="Pfam" id="PF00158">
    <property type="entry name" value="Sigma54_activat"/>
    <property type="match status" value="1"/>
</dbReference>
<keyword evidence="11" id="KW-0010">Activator</keyword>
<dbReference type="GO" id="GO:0000160">
    <property type="term" value="P:phosphorelay signal transduction system"/>
    <property type="evidence" value="ECO:0007669"/>
    <property type="project" value="UniProtKB-KW"/>
</dbReference>
<dbReference type="InterPro" id="IPR001789">
    <property type="entry name" value="Sig_transdc_resp-reg_receiver"/>
</dbReference>
<sequence>MNGSKDILIVDDEENIRWLFTQALEDSPYRVDTACSGEEALQKIRSQSYFMVFTDIFMEGISGLELLQKVRDTDHRPHIVVMTAQDTMNNTIEAMRHGAYDYISKPFDFDEIFKLIDRVEKSRGVEAPEPRAEQKQDDFSLEAIIGKNRRMQDIFKVIGKAASTQFPVLITGESGTGKELVARALHHYSDRSHKPFIFINCAAISRELLESELFGHEKGSFTGAVESKKGKFELADGGTLMLDEIGDMELPLQAKILRVLQNNEFYRVGGKDSIRVDVRIIAATNQRLPDLMKADRFREDLYHRLNVINIHLPPLRDRAEDIPLLAEFFLKKYGKVSTQDRIYLAPETAELLMLYPWPGNIRELENIIKRCLVLVNRGPVLPEHLPDPLLTEARQTPKSSKSWETHLDNVVRDFLAKNQENADGQLYDLLIQAVEKHLFEQLLESKRGNQVATSKSLGINRNTLKRKIDAMGIEPKKKNNDSNPHSN</sequence>
<organism evidence="20 21">
    <name type="scientific">Nitrospina gracilis (strain 3/211)</name>
    <dbReference type="NCBI Taxonomy" id="1266370"/>
    <lineage>
        <taxon>Bacteria</taxon>
        <taxon>Pseudomonadati</taxon>
        <taxon>Nitrospinota/Tectimicrobiota group</taxon>
        <taxon>Nitrospinota</taxon>
        <taxon>Nitrospinia</taxon>
        <taxon>Nitrospinales</taxon>
        <taxon>Nitrospinaceae</taxon>
        <taxon>Nitrospina</taxon>
    </lineage>
</organism>
<dbReference type="InterPro" id="IPR058031">
    <property type="entry name" value="AAA_lid_NorR"/>
</dbReference>
<dbReference type="PROSITE" id="PS50110">
    <property type="entry name" value="RESPONSE_REGULATORY"/>
    <property type="match status" value="1"/>
</dbReference>
<dbReference type="InterPro" id="IPR011006">
    <property type="entry name" value="CheY-like_superfamily"/>
</dbReference>
<evidence type="ECO:0000256" key="14">
    <source>
        <dbReference type="ARBA" id="ARBA00029881"/>
    </source>
</evidence>
<evidence type="ECO:0000313" key="21">
    <source>
        <dbReference type="Proteomes" id="UP000011704"/>
    </source>
</evidence>
<evidence type="ECO:0000256" key="3">
    <source>
        <dbReference type="ARBA" id="ARBA00022490"/>
    </source>
</evidence>
<dbReference type="Gene3D" id="3.40.50.2300">
    <property type="match status" value="1"/>
</dbReference>
<protein>
    <recommendedName>
        <fullName evidence="2">DNA-binding transcriptional regulator NtrC</fullName>
    </recommendedName>
    <alternativeName>
        <fullName evidence="14">Nitrogen regulation protein NR(I)</fullName>
    </alternativeName>
    <alternativeName>
        <fullName evidence="15">Nitrogen regulator I</fullName>
    </alternativeName>
</protein>
<evidence type="ECO:0000256" key="10">
    <source>
        <dbReference type="ARBA" id="ARBA00023125"/>
    </source>
</evidence>
<evidence type="ECO:0000259" key="19">
    <source>
        <dbReference type="PROSITE" id="PS50110"/>
    </source>
</evidence>
<proteinExistence type="predicted"/>
<keyword evidence="6" id="KW-0547">Nucleotide-binding</keyword>
<accession>M1Z860</accession>
<dbReference type="InterPro" id="IPR027417">
    <property type="entry name" value="P-loop_NTPase"/>
</dbReference>
<dbReference type="FunFam" id="3.40.50.300:FF:000006">
    <property type="entry name" value="DNA-binding transcriptional regulator NtrC"/>
    <property type="match status" value="1"/>
</dbReference>
<keyword evidence="3" id="KW-0963">Cytoplasm</keyword>
<dbReference type="GO" id="GO:0006355">
    <property type="term" value="P:regulation of DNA-templated transcription"/>
    <property type="evidence" value="ECO:0007669"/>
    <property type="project" value="InterPro"/>
</dbReference>
<keyword evidence="10" id="KW-0238">DNA-binding</keyword>
<feature type="domain" description="Response regulatory" evidence="19">
    <location>
        <begin position="6"/>
        <end position="120"/>
    </location>
</feature>
<dbReference type="SMART" id="SM00382">
    <property type="entry name" value="AAA"/>
    <property type="match status" value="1"/>
</dbReference>
<dbReference type="SUPFAM" id="SSF46689">
    <property type="entry name" value="Homeodomain-like"/>
    <property type="match status" value="1"/>
</dbReference>
<dbReference type="Proteomes" id="UP000011704">
    <property type="component" value="Unassembled WGS sequence"/>
</dbReference>
<dbReference type="InterPro" id="IPR009057">
    <property type="entry name" value="Homeodomain-like_sf"/>
</dbReference>
<feature type="region of interest" description="Disordered" evidence="17">
    <location>
        <begin position="468"/>
        <end position="487"/>
    </location>
</feature>
<dbReference type="PRINTS" id="PR01590">
    <property type="entry name" value="HTHFIS"/>
</dbReference>